<name>A0A3M0GB00_9ACTN</name>
<reference evidence="2 3" key="1">
    <citation type="submission" date="2018-10" db="EMBL/GenBank/DDBJ databases">
        <title>Tessaracoccus antarcticuss sp. nov., isolated from sediment.</title>
        <authorList>
            <person name="Zhou L.Y."/>
            <person name="Du Z.J."/>
        </authorList>
    </citation>
    <scope>NUCLEOTIDE SEQUENCE [LARGE SCALE GENOMIC DNA]</scope>
    <source>
        <strain evidence="2 3">JDX10</strain>
    </source>
</reference>
<feature type="compositionally biased region" description="Pro residues" evidence="1">
    <location>
        <begin position="9"/>
        <end position="20"/>
    </location>
</feature>
<accession>A0A3M0GB00</accession>
<feature type="region of interest" description="Disordered" evidence="1">
    <location>
        <begin position="1"/>
        <end position="70"/>
    </location>
</feature>
<dbReference type="EMBL" id="REFW01000001">
    <property type="protein sequence ID" value="RMB62195.1"/>
    <property type="molecule type" value="Genomic_DNA"/>
</dbReference>
<evidence type="ECO:0000256" key="1">
    <source>
        <dbReference type="SAM" id="MobiDB-lite"/>
    </source>
</evidence>
<protein>
    <submittedName>
        <fullName evidence="2">Uncharacterized protein</fullName>
    </submittedName>
</protein>
<feature type="compositionally biased region" description="Pro residues" evidence="1">
    <location>
        <begin position="28"/>
        <end position="37"/>
    </location>
</feature>
<dbReference type="AlphaFoldDB" id="A0A3M0GB00"/>
<gene>
    <name evidence="2" type="ORF">EAX62_06420</name>
</gene>
<evidence type="ECO:0000313" key="3">
    <source>
        <dbReference type="Proteomes" id="UP000275256"/>
    </source>
</evidence>
<comment type="caution">
    <text evidence="2">The sequence shown here is derived from an EMBL/GenBank/DDBJ whole genome shotgun (WGS) entry which is preliminary data.</text>
</comment>
<dbReference type="Proteomes" id="UP000275256">
    <property type="component" value="Unassembled WGS sequence"/>
</dbReference>
<organism evidence="2 3">
    <name type="scientific">Tessaracoccus antarcticus</name>
    <dbReference type="NCBI Taxonomy" id="2479848"/>
    <lineage>
        <taxon>Bacteria</taxon>
        <taxon>Bacillati</taxon>
        <taxon>Actinomycetota</taxon>
        <taxon>Actinomycetes</taxon>
        <taxon>Propionibacteriales</taxon>
        <taxon>Propionibacteriaceae</taxon>
        <taxon>Tessaracoccus</taxon>
    </lineage>
</organism>
<proteinExistence type="predicted"/>
<keyword evidence="3" id="KW-1185">Reference proteome</keyword>
<evidence type="ECO:0000313" key="2">
    <source>
        <dbReference type="EMBL" id="RMB62195.1"/>
    </source>
</evidence>
<sequence>MVMVAGCVPPGPSPVSPSPTPIVSAAPTPSPSPPPASLSPSPSRTVDPSPSRSETRRSASPEATPSLPMPFRIRESLLDGGAALAVKELHEVSGLRPALKLDVSANEVTLTVLGMDLQAVSYRWRDGTIDVAQTDVQYLRQTTFWPTDFAMDNVRRIFDVAALLGTSSNGQVLQVVEYSPGHVYMSVTTTPESNTIFFRKDATVFRSLDTRSVADIREGIDAVTPGRGPVLSIGFDASRGYYAEMPGPDNTIVRRARMQNRPTFSSKRTGVSPLTPFEASVVDPAALARTISLHDESGKGCTVEIDNRFNRVQPVATYQCDGTTFHSDMGGIDLTDQLR</sequence>